<organism evidence="12 13">
    <name type="scientific">Drosophila kikkawai</name>
    <name type="common">Fruit fly</name>
    <dbReference type="NCBI Taxonomy" id="30033"/>
    <lineage>
        <taxon>Eukaryota</taxon>
        <taxon>Metazoa</taxon>
        <taxon>Ecdysozoa</taxon>
        <taxon>Arthropoda</taxon>
        <taxon>Hexapoda</taxon>
        <taxon>Insecta</taxon>
        <taxon>Pterygota</taxon>
        <taxon>Neoptera</taxon>
        <taxon>Endopterygota</taxon>
        <taxon>Diptera</taxon>
        <taxon>Brachycera</taxon>
        <taxon>Muscomorpha</taxon>
        <taxon>Ephydroidea</taxon>
        <taxon>Drosophilidae</taxon>
        <taxon>Drosophila</taxon>
        <taxon>Sophophora</taxon>
    </lineage>
</organism>
<evidence type="ECO:0000256" key="2">
    <source>
        <dbReference type="ARBA" id="ARBA00022723"/>
    </source>
</evidence>
<dbReference type="GeneID" id="108074648"/>
<dbReference type="AlphaFoldDB" id="A0A6P4I0D0"/>
<proteinExistence type="inferred from homology"/>
<dbReference type="SMART" id="SM00020">
    <property type="entry name" value="Tryp_SPc"/>
    <property type="match status" value="1"/>
</dbReference>
<evidence type="ECO:0000259" key="11">
    <source>
        <dbReference type="PROSITE" id="PS50240"/>
    </source>
</evidence>
<evidence type="ECO:0000256" key="6">
    <source>
        <dbReference type="ARBA" id="ARBA00023145"/>
    </source>
</evidence>
<accession>A0A6P4I0D0</accession>
<keyword evidence="10" id="KW-0732">Signal</keyword>
<dbReference type="Gene3D" id="2.40.10.10">
    <property type="entry name" value="Trypsin-like serine proteases"/>
    <property type="match status" value="1"/>
</dbReference>
<evidence type="ECO:0000256" key="3">
    <source>
        <dbReference type="ARBA" id="ARBA00022801"/>
    </source>
</evidence>
<dbReference type="FunFam" id="2.40.10.10:FF:000078">
    <property type="entry name" value="Serine protease H137"/>
    <property type="match status" value="1"/>
</dbReference>
<dbReference type="RefSeq" id="XP_017022252.1">
    <property type="nucleotide sequence ID" value="XM_017166763.3"/>
</dbReference>
<feature type="signal peptide" evidence="10">
    <location>
        <begin position="1"/>
        <end position="19"/>
    </location>
</feature>
<feature type="domain" description="Peptidase S1" evidence="11">
    <location>
        <begin position="42"/>
        <end position="282"/>
    </location>
</feature>
<keyword evidence="3 9" id="KW-0378">Hydrolase</keyword>
<comment type="similarity">
    <text evidence="8">Belongs to the peptidase S1 family. CLIP subfamily.</text>
</comment>
<evidence type="ECO:0000256" key="7">
    <source>
        <dbReference type="ARBA" id="ARBA00023157"/>
    </source>
</evidence>
<dbReference type="GO" id="GO:0006508">
    <property type="term" value="P:proteolysis"/>
    <property type="evidence" value="ECO:0007669"/>
    <property type="project" value="UniProtKB-KW"/>
</dbReference>
<evidence type="ECO:0000256" key="4">
    <source>
        <dbReference type="ARBA" id="ARBA00022825"/>
    </source>
</evidence>
<evidence type="ECO:0000313" key="13">
    <source>
        <dbReference type="RefSeq" id="XP_017022252.1"/>
    </source>
</evidence>
<dbReference type="CDD" id="cd00190">
    <property type="entry name" value="Tryp_SPc"/>
    <property type="match status" value="1"/>
</dbReference>
<dbReference type="GO" id="GO:0046872">
    <property type="term" value="F:metal ion binding"/>
    <property type="evidence" value="ECO:0007669"/>
    <property type="project" value="UniProtKB-KW"/>
</dbReference>
<gene>
    <name evidence="13" type="primary">LOC108074648</name>
</gene>
<keyword evidence="1 9" id="KW-0645">Protease</keyword>
<dbReference type="PROSITE" id="PS50240">
    <property type="entry name" value="TRYPSIN_DOM"/>
    <property type="match status" value="1"/>
</dbReference>
<dbReference type="InterPro" id="IPR001254">
    <property type="entry name" value="Trypsin_dom"/>
</dbReference>
<evidence type="ECO:0000256" key="8">
    <source>
        <dbReference type="ARBA" id="ARBA00024195"/>
    </source>
</evidence>
<dbReference type="Proteomes" id="UP001652661">
    <property type="component" value="Chromosome 2R"/>
</dbReference>
<keyword evidence="4 9" id="KW-0720">Serine protease</keyword>
<keyword evidence="12" id="KW-1185">Reference proteome</keyword>
<dbReference type="Pfam" id="PF00089">
    <property type="entry name" value="Trypsin"/>
    <property type="match status" value="1"/>
</dbReference>
<dbReference type="InterPro" id="IPR018114">
    <property type="entry name" value="TRYPSIN_HIS"/>
</dbReference>
<dbReference type="OrthoDB" id="547031at2759"/>
<dbReference type="PROSITE" id="PS00134">
    <property type="entry name" value="TRYPSIN_HIS"/>
    <property type="match status" value="1"/>
</dbReference>
<evidence type="ECO:0000256" key="5">
    <source>
        <dbReference type="ARBA" id="ARBA00022837"/>
    </source>
</evidence>
<keyword evidence="6" id="KW-0865">Zymogen</keyword>
<keyword evidence="7" id="KW-1015">Disulfide bond</keyword>
<dbReference type="InterPro" id="IPR001314">
    <property type="entry name" value="Peptidase_S1A"/>
</dbReference>
<dbReference type="SUPFAM" id="SSF50494">
    <property type="entry name" value="Trypsin-like serine proteases"/>
    <property type="match status" value="1"/>
</dbReference>
<dbReference type="InterPro" id="IPR033116">
    <property type="entry name" value="TRYPSIN_SER"/>
</dbReference>
<evidence type="ECO:0000256" key="10">
    <source>
        <dbReference type="SAM" id="SignalP"/>
    </source>
</evidence>
<evidence type="ECO:0000256" key="1">
    <source>
        <dbReference type="ARBA" id="ARBA00022670"/>
    </source>
</evidence>
<name>A0A6P4I0D0_DROKI</name>
<keyword evidence="5" id="KW-0106">Calcium</keyword>
<dbReference type="InterPro" id="IPR009003">
    <property type="entry name" value="Peptidase_S1_PA"/>
</dbReference>
<dbReference type="GO" id="GO:0004252">
    <property type="term" value="F:serine-type endopeptidase activity"/>
    <property type="evidence" value="ECO:0007669"/>
    <property type="project" value="InterPro"/>
</dbReference>
<dbReference type="PROSITE" id="PS00135">
    <property type="entry name" value="TRYPSIN_SER"/>
    <property type="match status" value="1"/>
</dbReference>
<dbReference type="InterPro" id="IPR043504">
    <property type="entry name" value="Peptidase_S1_PA_chymotrypsin"/>
</dbReference>
<feature type="chain" id="PRO_5027568325" evidence="10">
    <location>
        <begin position="20"/>
        <end position="311"/>
    </location>
</feature>
<protein>
    <submittedName>
        <fullName evidence="13">Chymotrypsin-like protease CTRL-1</fullName>
    </submittedName>
</protein>
<sequence>MKITGAIIILLSWLSLGKGETLVTYLEPNCGTVVLMPTLHVISQGDETADILQHPWMASLRSKNVCPQHTTVRSYCTLEAICGGSLITAQFVLTAAHCHFNEHTTALLGSTDNYSPSESAIEIQVVQRIPHPNYNAIYLRNDIALFRLAKTVQYTDYIRPICLTTNRNPLQFTTNLAATGWGITQTGTTSNVLKTTTLKKLHFDSCSSIYNIRIVDGSQFCAGNADSNTGQGDSGGPITAMYAINGTNRVIQLGMVSYGEYPDPSVYTNVWHYVTWIARVVGRNIQQTPRRTQRPSYAYRPRYNNRYVVYG</sequence>
<evidence type="ECO:0000256" key="9">
    <source>
        <dbReference type="RuleBase" id="RU363034"/>
    </source>
</evidence>
<keyword evidence="2" id="KW-0479">Metal-binding</keyword>
<evidence type="ECO:0000313" key="12">
    <source>
        <dbReference type="Proteomes" id="UP001652661"/>
    </source>
</evidence>
<dbReference type="PRINTS" id="PR00722">
    <property type="entry name" value="CHYMOTRYPSIN"/>
</dbReference>
<dbReference type="PANTHER" id="PTHR24256">
    <property type="entry name" value="TRYPTASE-RELATED"/>
    <property type="match status" value="1"/>
</dbReference>
<reference evidence="12" key="1">
    <citation type="submission" date="2025-05" db="UniProtKB">
        <authorList>
            <consortium name="RefSeq"/>
        </authorList>
    </citation>
    <scope>NUCLEOTIDE SEQUENCE [LARGE SCALE GENOMIC DNA]</scope>
    <source>
        <strain evidence="12">14028-0561.14</strain>
    </source>
</reference>
<reference evidence="13" key="2">
    <citation type="submission" date="2025-08" db="UniProtKB">
        <authorList>
            <consortium name="RefSeq"/>
        </authorList>
    </citation>
    <scope>IDENTIFICATION</scope>
    <source>
        <strain evidence="13">14028-0561.14</strain>
        <tissue evidence="13">Whole fly</tissue>
    </source>
</reference>
<dbReference type="InterPro" id="IPR051487">
    <property type="entry name" value="Ser/Thr_Proteases_Immune/Dev"/>
</dbReference>